<accession>A0AAV5SNV2</accession>
<dbReference type="Gene3D" id="3.40.50.2000">
    <property type="entry name" value="Glycogen Phosphorylase B"/>
    <property type="match status" value="1"/>
</dbReference>
<evidence type="ECO:0000256" key="6">
    <source>
        <dbReference type="ARBA" id="ARBA00047475"/>
    </source>
</evidence>
<evidence type="ECO:0000256" key="3">
    <source>
        <dbReference type="ARBA" id="ARBA00022676"/>
    </source>
</evidence>
<dbReference type="Proteomes" id="UP001432027">
    <property type="component" value="Unassembled WGS sequence"/>
</dbReference>
<comment type="caution">
    <text evidence="8">The sequence shown here is derived from an EMBL/GenBank/DDBJ whole genome shotgun (WGS) entry which is preliminary data.</text>
</comment>
<proteinExistence type="inferred from homology"/>
<evidence type="ECO:0000256" key="5">
    <source>
        <dbReference type="ARBA" id="ARBA00022729"/>
    </source>
</evidence>
<feature type="transmembrane region" description="Helical" evidence="7">
    <location>
        <begin position="85"/>
        <end position="103"/>
    </location>
</feature>
<evidence type="ECO:0000256" key="2">
    <source>
        <dbReference type="ARBA" id="ARBA00012544"/>
    </source>
</evidence>
<dbReference type="SUPFAM" id="SSF53756">
    <property type="entry name" value="UDP-Glycosyltransferase/glycogen phosphorylase"/>
    <property type="match status" value="1"/>
</dbReference>
<feature type="non-terminal residue" evidence="8">
    <location>
        <position position="1"/>
    </location>
</feature>
<dbReference type="PANTHER" id="PTHR48043:SF23">
    <property type="entry name" value="UDP-GLUCURONOSYLTRANSFERASE"/>
    <property type="match status" value="1"/>
</dbReference>
<feature type="non-terminal residue" evidence="8">
    <location>
        <position position="104"/>
    </location>
</feature>
<evidence type="ECO:0000256" key="4">
    <source>
        <dbReference type="ARBA" id="ARBA00022679"/>
    </source>
</evidence>
<keyword evidence="5" id="KW-0732">Signal</keyword>
<dbReference type="PANTHER" id="PTHR48043">
    <property type="entry name" value="EG:EG0003.4 PROTEIN-RELATED"/>
    <property type="match status" value="1"/>
</dbReference>
<keyword evidence="4" id="KW-0808">Transferase</keyword>
<dbReference type="AlphaFoldDB" id="A0AAV5SNV2"/>
<name>A0AAV5SNV2_9BILA</name>
<dbReference type="Pfam" id="PF00201">
    <property type="entry name" value="UDPGT"/>
    <property type="match status" value="1"/>
</dbReference>
<evidence type="ECO:0000256" key="1">
    <source>
        <dbReference type="ARBA" id="ARBA00009995"/>
    </source>
</evidence>
<comment type="catalytic activity">
    <reaction evidence="6">
        <text>glucuronate acceptor + UDP-alpha-D-glucuronate = acceptor beta-D-glucuronoside + UDP + H(+)</text>
        <dbReference type="Rhea" id="RHEA:21032"/>
        <dbReference type="ChEBI" id="CHEBI:15378"/>
        <dbReference type="ChEBI" id="CHEBI:58052"/>
        <dbReference type="ChEBI" id="CHEBI:58223"/>
        <dbReference type="ChEBI" id="CHEBI:132367"/>
        <dbReference type="ChEBI" id="CHEBI:132368"/>
        <dbReference type="EC" id="2.4.1.17"/>
    </reaction>
</comment>
<organism evidence="8 9">
    <name type="scientific">Pristionchus entomophagus</name>
    <dbReference type="NCBI Taxonomy" id="358040"/>
    <lineage>
        <taxon>Eukaryota</taxon>
        <taxon>Metazoa</taxon>
        <taxon>Ecdysozoa</taxon>
        <taxon>Nematoda</taxon>
        <taxon>Chromadorea</taxon>
        <taxon>Rhabditida</taxon>
        <taxon>Rhabditina</taxon>
        <taxon>Diplogasteromorpha</taxon>
        <taxon>Diplogasteroidea</taxon>
        <taxon>Neodiplogasteridae</taxon>
        <taxon>Pristionchus</taxon>
    </lineage>
</organism>
<evidence type="ECO:0000313" key="9">
    <source>
        <dbReference type="Proteomes" id="UP001432027"/>
    </source>
</evidence>
<dbReference type="EC" id="2.4.1.17" evidence="2"/>
<evidence type="ECO:0000313" key="8">
    <source>
        <dbReference type="EMBL" id="GMS85046.1"/>
    </source>
</evidence>
<dbReference type="InterPro" id="IPR002213">
    <property type="entry name" value="UDP_glucos_trans"/>
</dbReference>
<keyword evidence="7" id="KW-0472">Membrane</keyword>
<evidence type="ECO:0000256" key="7">
    <source>
        <dbReference type="SAM" id="Phobius"/>
    </source>
</evidence>
<protein>
    <recommendedName>
        <fullName evidence="2">glucuronosyltransferase</fullName>
        <ecNumber evidence="2">2.4.1.17</ecNumber>
    </recommendedName>
</protein>
<dbReference type="InterPro" id="IPR050271">
    <property type="entry name" value="UDP-glycosyltransferase"/>
</dbReference>
<sequence length="104" mass="11936">FNGFGRVFDKHELHNDEKLAETIREVIDNQKYRENAKRISAMLAKKPFTSKELMIKHVEFAAEFGPSSALRPQSLDMNFIEYNNIAIIVFGLLASAIFINFSLK</sequence>
<keyword evidence="7" id="KW-0812">Transmembrane</keyword>
<dbReference type="EMBL" id="BTSX01000002">
    <property type="protein sequence ID" value="GMS85046.1"/>
    <property type="molecule type" value="Genomic_DNA"/>
</dbReference>
<gene>
    <name evidence="8" type="ORF">PENTCL1PPCAC_7221</name>
</gene>
<comment type="similarity">
    <text evidence="1">Belongs to the UDP-glycosyltransferase family.</text>
</comment>
<keyword evidence="9" id="KW-1185">Reference proteome</keyword>
<dbReference type="GO" id="GO:0015020">
    <property type="term" value="F:glucuronosyltransferase activity"/>
    <property type="evidence" value="ECO:0007669"/>
    <property type="project" value="UniProtKB-EC"/>
</dbReference>
<keyword evidence="7" id="KW-1133">Transmembrane helix</keyword>
<keyword evidence="3" id="KW-0328">Glycosyltransferase</keyword>
<reference evidence="8" key="1">
    <citation type="submission" date="2023-10" db="EMBL/GenBank/DDBJ databases">
        <title>Genome assembly of Pristionchus species.</title>
        <authorList>
            <person name="Yoshida K."/>
            <person name="Sommer R.J."/>
        </authorList>
    </citation>
    <scope>NUCLEOTIDE SEQUENCE</scope>
    <source>
        <strain evidence="8">RS0144</strain>
    </source>
</reference>